<evidence type="ECO:0000313" key="3">
    <source>
        <dbReference type="Proteomes" id="UP000326838"/>
    </source>
</evidence>
<evidence type="ECO:0000313" key="2">
    <source>
        <dbReference type="EMBL" id="KAA9133768.1"/>
    </source>
</evidence>
<evidence type="ECO:0000256" key="1">
    <source>
        <dbReference type="SAM" id="Phobius"/>
    </source>
</evidence>
<feature type="transmembrane region" description="Helical" evidence="1">
    <location>
        <begin position="111"/>
        <end position="129"/>
    </location>
</feature>
<sequence>MGLIRGIRAAWFRIREPRVLRVLYWFAYLIAFLVGVGTLLNPSDAIENAWGPWVAMSWAAFWALGGVAGMATCLTGWWQVERSAVGLILTGLGIYAVVLGVLAVLRGNSPSWIATVSLAVLLFIIRLVLIRGHDFEPRG</sequence>
<keyword evidence="1" id="KW-1133">Transmembrane helix</keyword>
<dbReference type="EMBL" id="VYUY01000009">
    <property type="protein sequence ID" value="KAA9133768.1"/>
    <property type="molecule type" value="Genomic_DNA"/>
</dbReference>
<keyword evidence="3" id="KW-1185">Reference proteome</keyword>
<gene>
    <name evidence="2" type="ORF">F6B40_08435</name>
</gene>
<comment type="caution">
    <text evidence="2">The sequence shown here is derived from an EMBL/GenBank/DDBJ whole genome shotgun (WGS) entry which is preliminary data.</text>
</comment>
<dbReference type="Proteomes" id="UP000326838">
    <property type="component" value="Unassembled WGS sequence"/>
</dbReference>
<name>A0A5N0TH33_9MICO</name>
<keyword evidence="1" id="KW-0472">Membrane</keyword>
<organism evidence="2 3">
    <name type="scientific">Microbacterium caowuchunii</name>
    <dbReference type="NCBI Taxonomy" id="2614638"/>
    <lineage>
        <taxon>Bacteria</taxon>
        <taxon>Bacillati</taxon>
        <taxon>Actinomycetota</taxon>
        <taxon>Actinomycetes</taxon>
        <taxon>Micrococcales</taxon>
        <taxon>Microbacteriaceae</taxon>
        <taxon>Microbacterium</taxon>
    </lineage>
</organism>
<protein>
    <submittedName>
        <fullName evidence="2">Uncharacterized protein</fullName>
    </submittedName>
</protein>
<feature type="transmembrane region" description="Helical" evidence="1">
    <location>
        <begin position="21"/>
        <end position="40"/>
    </location>
</feature>
<dbReference type="AlphaFoldDB" id="A0A5N0TH33"/>
<keyword evidence="1" id="KW-0812">Transmembrane</keyword>
<feature type="transmembrane region" description="Helical" evidence="1">
    <location>
        <begin position="60"/>
        <end position="78"/>
    </location>
</feature>
<accession>A0A5N0TH33</accession>
<dbReference type="RefSeq" id="WP_150893076.1">
    <property type="nucleotide sequence ID" value="NZ_VYUY01000009.1"/>
</dbReference>
<reference evidence="3" key="1">
    <citation type="submission" date="2019-09" db="EMBL/GenBank/DDBJ databases">
        <title>Mumia zhuanghuii sp. nov. isolated from the intestinal contents of plateau pika (Ochotona curzoniae) in the Qinghai-Tibet plateau of China.</title>
        <authorList>
            <person name="Tian Z."/>
        </authorList>
    </citation>
    <scope>NUCLEOTIDE SEQUENCE [LARGE SCALE GENOMIC DNA]</scope>
    <source>
        <strain evidence="3">L-033</strain>
    </source>
</reference>
<feature type="transmembrane region" description="Helical" evidence="1">
    <location>
        <begin position="85"/>
        <end position="105"/>
    </location>
</feature>
<proteinExistence type="predicted"/>